<gene>
    <name evidence="1" type="ORF">H6G97_37840</name>
</gene>
<proteinExistence type="predicted"/>
<keyword evidence="2" id="KW-1185">Reference proteome</keyword>
<dbReference type="EMBL" id="JACJSI010000209">
    <property type="protein sequence ID" value="MBD2534893.1"/>
    <property type="molecule type" value="Genomic_DNA"/>
</dbReference>
<protein>
    <submittedName>
        <fullName evidence="1">Uncharacterized protein</fullName>
    </submittedName>
</protein>
<comment type="caution">
    <text evidence="1">The sequence shown here is derived from an EMBL/GenBank/DDBJ whole genome shotgun (WGS) entry which is preliminary data.</text>
</comment>
<reference evidence="1 2" key="1">
    <citation type="journal article" date="2020" name="ISME J.">
        <title>Comparative genomics reveals insights into cyanobacterial evolution and habitat adaptation.</title>
        <authorList>
            <person name="Chen M.Y."/>
            <person name="Teng W.K."/>
            <person name="Zhao L."/>
            <person name="Hu C.X."/>
            <person name="Zhou Y.K."/>
            <person name="Han B.P."/>
            <person name="Song L.R."/>
            <person name="Shu W.S."/>
        </authorList>
    </citation>
    <scope>NUCLEOTIDE SEQUENCE [LARGE SCALE GENOMIC DNA]</scope>
    <source>
        <strain evidence="1 2">FACHB-838</strain>
    </source>
</reference>
<evidence type="ECO:0000313" key="1">
    <source>
        <dbReference type="EMBL" id="MBD2534893.1"/>
    </source>
</evidence>
<sequence length="69" mass="7381">MANWHLMSLGCSFNGDINTTGQSRSCTRDVAKLSAFGVPCYASCQTSAVETLYIIDTALASERHHLATG</sequence>
<evidence type="ECO:0000313" key="2">
    <source>
        <dbReference type="Proteomes" id="UP000623440"/>
    </source>
</evidence>
<organism evidence="1 2">
    <name type="scientific">Nostoc flagelliforme FACHB-838</name>
    <dbReference type="NCBI Taxonomy" id="2692904"/>
    <lineage>
        <taxon>Bacteria</taxon>
        <taxon>Bacillati</taxon>
        <taxon>Cyanobacteriota</taxon>
        <taxon>Cyanophyceae</taxon>
        <taxon>Nostocales</taxon>
        <taxon>Nostocaceae</taxon>
        <taxon>Nostoc</taxon>
    </lineage>
</organism>
<dbReference type="Proteomes" id="UP000623440">
    <property type="component" value="Unassembled WGS sequence"/>
</dbReference>
<name>A0ABR8E0A5_9NOSO</name>
<accession>A0ABR8E0A5</accession>